<comment type="cofactor">
    <cofactor evidence="1">
        <name>FAD</name>
        <dbReference type="ChEBI" id="CHEBI:57692"/>
    </cofactor>
</comment>
<evidence type="ECO:0000256" key="5">
    <source>
        <dbReference type="ARBA" id="ARBA00023002"/>
    </source>
</evidence>
<dbReference type="GO" id="GO:0004497">
    <property type="term" value="F:monooxygenase activity"/>
    <property type="evidence" value="ECO:0007669"/>
    <property type="project" value="UniProtKB-KW"/>
</dbReference>
<dbReference type="InterPro" id="IPR036188">
    <property type="entry name" value="FAD/NAD-bd_sf"/>
</dbReference>
<protein>
    <recommendedName>
        <fullName evidence="9">FAD-containing monooxygenase EthA</fullName>
    </recommendedName>
</protein>
<comment type="caution">
    <text evidence="7">The sequence shown here is derived from an EMBL/GenBank/DDBJ whole genome shotgun (WGS) entry which is preliminary data.</text>
</comment>
<keyword evidence="6" id="KW-0503">Monooxygenase</keyword>
<dbReference type="FunFam" id="3.50.50.60:FF:000228">
    <property type="entry name" value="FAD-containing monooxygenase EthA"/>
    <property type="match status" value="1"/>
</dbReference>
<evidence type="ECO:0000256" key="1">
    <source>
        <dbReference type="ARBA" id="ARBA00001974"/>
    </source>
</evidence>
<dbReference type="GeneID" id="70250158"/>
<keyword evidence="8" id="KW-1185">Reference proteome</keyword>
<dbReference type="PANTHER" id="PTHR43872">
    <property type="entry name" value="MONOOXYGENASE, PUTATIVE (AFU_ORTHOLOGUE AFUA_8G02570)-RELATED"/>
    <property type="match status" value="1"/>
</dbReference>
<reference evidence="7" key="1">
    <citation type="submission" date="2021-12" db="EMBL/GenBank/DDBJ databases">
        <title>Convergent genome expansion in fungi linked to evolution of root-endophyte symbiosis.</title>
        <authorList>
            <consortium name="DOE Joint Genome Institute"/>
            <person name="Ke Y.-H."/>
            <person name="Bonito G."/>
            <person name="Liao H.-L."/>
            <person name="Looney B."/>
            <person name="Rojas-Flechas A."/>
            <person name="Nash J."/>
            <person name="Hameed K."/>
            <person name="Schadt C."/>
            <person name="Martin F."/>
            <person name="Crous P.W."/>
            <person name="Miettinen O."/>
            <person name="Magnuson J.K."/>
            <person name="Labbe J."/>
            <person name="Jacobson D."/>
            <person name="Doktycz M.J."/>
            <person name="Veneault-Fourrey C."/>
            <person name="Kuo A."/>
            <person name="Mondo S."/>
            <person name="Calhoun S."/>
            <person name="Riley R."/>
            <person name="Ohm R."/>
            <person name="LaButti K."/>
            <person name="Andreopoulos B."/>
            <person name="Pangilinan J."/>
            <person name="Nolan M."/>
            <person name="Tritt A."/>
            <person name="Clum A."/>
            <person name="Lipzen A."/>
            <person name="Daum C."/>
            <person name="Barry K."/>
            <person name="Grigoriev I.V."/>
            <person name="Vilgalys R."/>
        </authorList>
    </citation>
    <scope>NUCLEOTIDE SEQUENCE</scope>
    <source>
        <strain evidence="7">PMI_201</strain>
    </source>
</reference>
<dbReference type="SUPFAM" id="SSF51905">
    <property type="entry name" value="FAD/NAD(P)-binding domain"/>
    <property type="match status" value="2"/>
</dbReference>
<evidence type="ECO:0000256" key="4">
    <source>
        <dbReference type="ARBA" id="ARBA00022857"/>
    </source>
</evidence>
<gene>
    <name evidence="7" type="ORF">BGW36DRAFT_423766</name>
</gene>
<evidence type="ECO:0000313" key="8">
    <source>
        <dbReference type="Proteomes" id="UP001201262"/>
    </source>
</evidence>
<dbReference type="Gene3D" id="3.50.50.60">
    <property type="entry name" value="FAD/NAD(P)-binding domain"/>
    <property type="match status" value="3"/>
</dbReference>
<keyword evidence="2" id="KW-0285">Flavoprotein</keyword>
<evidence type="ECO:0000256" key="3">
    <source>
        <dbReference type="ARBA" id="ARBA00022827"/>
    </source>
</evidence>
<evidence type="ECO:0000256" key="6">
    <source>
        <dbReference type="ARBA" id="ARBA00023033"/>
    </source>
</evidence>
<dbReference type="AlphaFoldDB" id="A0AAD4KZ78"/>
<evidence type="ECO:0000313" key="7">
    <source>
        <dbReference type="EMBL" id="KAH8704245.1"/>
    </source>
</evidence>
<dbReference type="EMBL" id="JAJTJA010000002">
    <property type="protein sequence ID" value="KAH8704245.1"/>
    <property type="molecule type" value="Genomic_DNA"/>
</dbReference>
<keyword evidence="5" id="KW-0560">Oxidoreductase</keyword>
<organism evidence="7 8">
    <name type="scientific">Talaromyces proteolyticus</name>
    <dbReference type="NCBI Taxonomy" id="1131652"/>
    <lineage>
        <taxon>Eukaryota</taxon>
        <taxon>Fungi</taxon>
        <taxon>Dikarya</taxon>
        <taxon>Ascomycota</taxon>
        <taxon>Pezizomycotina</taxon>
        <taxon>Eurotiomycetes</taxon>
        <taxon>Eurotiomycetidae</taxon>
        <taxon>Eurotiales</taxon>
        <taxon>Trichocomaceae</taxon>
        <taxon>Talaromyces</taxon>
        <taxon>Talaromyces sect. Bacilispori</taxon>
    </lineage>
</organism>
<name>A0AAD4KZ78_9EURO</name>
<dbReference type="Proteomes" id="UP001201262">
    <property type="component" value="Unassembled WGS sequence"/>
</dbReference>
<dbReference type="Pfam" id="PF13738">
    <property type="entry name" value="Pyr_redox_3"/>
    <property type="match status" value="1"/>
</dbReference>
<dbReference type="PANTHER" id="PTHR43872:SF1">
    <property type="entry name" value="MONOOXYGENASE, PUTATIVE (AFU_ORTHOLOGUE AFUA_8G02570)-RELATED"/>
    <property type="match status" value="1"/>
</dbReference>
<accession>A0AAD4KZ78</accession>
<evidence type="ECO:0008006" key="9">
    <source>
        <dbReference type="Google" id="ProtNLM"/>
    </source>
</evidence>
<dbReference type="RefSeq" id="XP_046077263.1">
    <property type="nucleotide sequence ID" value="XM_046219871.1"/>
</dbReference>
<sequence length="486" mass="55111">MGSLPLEKVEQSFDVLIIGAGISGINSAYRLQSSFPQYRYAILEARDRIGGTWDLFRYPGIRSDSDLYTFGFPWYPWNRSNPIAEGKDILQYLNDAATEHKIKPNIYFNHHVLKAEWDQQRWMVNVESNGIKSQFSARFIIFGTGYYDYHEPLDAEIPGLQNFQGDVIHPQFWPEKFDYTDKNIVIIGSGATAVTLLPKLSEKAAKVTMLQRSPSYVVSIPNPASHSWLGRLLPTSWVYRFNRIRYLLIARFMFIICRRYPVASRGFLTKLMASQLPVGISVDPHFKPSYSPWEQRLCLCPDGDFFKSLRSGKGQIETGIIKTVDADGIQLTSGKKLSTDTIVTATGLKMQLAGRIDIVVNGERIDFSQKYIWNGFMLQDVPNAGFVIGYTNASWTLGAEASIAMICRILKQMESKHASVAVPTLKDPSKLETRSLMNLKSTYIARAREHMPKASSQRPWVPKEDYLSDMYFAKYGNITEGLKLTT</sequence>
<proteinExistence type="predicted"/>
<keyword evidence="3" id="KW-0274">FAD</keyword>
<dbReference type="InterPro" id="IPR051820">
    <property type="entry name" value="FAD-binding_MO"/>
</dbReference>
<evidence type="ECO:0000256" key="2">
    <source>
        <dbReference type="ARBA" id="ARBA00022630"/>
    </source>
</evidence>
<keyword evidence="4" id="KW-0521">NADP</keyword>